<dbReference type="Gene3D" id="1.10.3090.10">
    <property type="entry name" value="cca-adding enzyme, domain 2"/>
    <property type="match status" value="1"/>
</dbReference>
<dbReference type="SUPFAM" id="SSF81301">
    <property type="entry name" value="Nucleotidyltransferase"/>
    <property type="match status" value="1"/>
</dbReference>
<evidence type="ECO:0000256" key="1">
    <source>
        <dbReference type="ARBA" id="ARBA00001946"/>
    </source>
</evidence>
<protein>
    <submittedName>
        <fullName evidence="14">CCA tRNA nucleotidyltransferase</fullName>
        <ecNumber evidence="14">2.7.7.72</ecNumber>
    </submittedName>
</protein>
<dbReference type="GeneID" id="77844109"/>
<dbReference type="GO" id="GO:0000049">
    <property type="term" value="F:tRNA binding"/>
    <property type="evidence" value="ECO:0007669"/>
    <property type="project" value="TreeGrafter"/>
</dbReference>
<evidence type="ECO:0000313" key="13">
    <source>
        <dbReference type="EMBL" id="KIH71960.1"/>
    </source>
</evidence>
<reference evidence="14" key="2">
    <citation type="submission" date="2020-04" db="EMBL/GenBank/DDBJ databases">
        <authorList>
            <person name="Tanveer F."/>
            <person name="Xie Y."/>
            <person name="Shinwari Z.K."/>
        </authorList>
    </citation>
    <scope>NUCLEOTIDE SEQUENCE</scope>
    <source>
        <strain evidence="14">MOSEL-ME25</strain>
    </source>
</reference>
<feature type="domain" description="Poly A polymerase head" evidence="10">
    <location>
        <begin position="23"/>
        <end position="142"/>
    </location>
</feature>
<evidence type="ECO:0000313" key="15">
    <source>
        <dbReference type="Proteomes" id="UP000031546"/>
    </source>
</evidence>
<dbReference type="EC" id="2.7.7.72" evidence="14"/>
<keyword evidence="3" id="KW-0819">tRNA processing</keyword>
<dbReference type="InterPro" id="IPR050264">
    <property type="entry name" value="Bact_CCA-adding_enz_type3_sf"/>
</dbReference>
<dbReference type="Proteomes" id="UP000527860">
    <property type="component" value="Unassembled WGS sequence"/>
</dbReference>
<dbReference type="GO" id="GO:0000166">
    <property type="term" value="F:nucleotide binding"/>
    <property type="evidence" value="ECO:0007669"/>
    <property type="project" value="UniProtKB-KW"/>
</dbReference>
<evidence type="ECO:0000259" key="12">
    <source>
        <dbReference type="Pfam" id="PF13735"/>
    </source>
</evidence>
<dbReference type="Gene3D" id="1.10.246.80">
    <property type="match status" value="1"/>
</dbReference>
<dbReference type="Pfam" id="PF01743">
    <property type="entry name" value="PolyA_pol"/>
    <property type="match status" value="1"/>
</dbReference>
<keyword evidence="4 14" id="KW-0548">Nucleotidyltransferase</keyword>
<dbReference type="InterPro" id="IPR032810">
    <property type="entry name" value="CCA-adding_enz_C"/>
</dbReference>
<evidence type="ECO:0000256" key="9">
    <source>
        <dbReference type="RuleBase" id="RU003953"/>
    </source>
</evidence>
<dbReference type="Pfam" id="PF13735">
    <property type="entry name" value="tRNA_NucTran2_2"/>
    <property type="match status" value="1"/>
</dbReference>
<evidence type="ECO:0000256" key="4">
    <source>
        <dbReference type="ARBA" id="ARBA00022695"/>
    </source>
</evidence>
<dbReference type="PANTHER" id="PTHR46173:SF1">
    <property type="entry name" value="CCA TRNA NUCLEOTIDYLTRANSFERASE 1, MITOCHONDRIAL"/>
    <property type="match status" value="1"/>
</dbReference>
<comment type="cofactor">
    <cofactor evidence="1">
        <name>Mg(2+)</name>
        <dbReference type="ChEBI" id="CHEBI:18420"/>
    </cofactor>
</comment>
<dbReference type="InterPro" id="IPR043519">
    <property type="entry name" value="NT_sf"/>
</dbReference>
<keyword evidence="5" id="KW-0479">Metal-binding</keyword>
<comment type="caution">
    <text evidence="13">The sequence shown here is derived from an EMBL/GenBank/DDBJ whole genome shotgun (WGS) entry which is preliminary data.</text>
</comment>
<organism evidence="13 15">
    <name type="scientific">Salinicoccus roseus</name>
    <dbReference type="NCBI Taxonomy" id="45670"/>
    <lineage>
        <taxon>Bacteria</taxon>
        <taxon>Bacillati</taxon>
        <taxon>Bacillota</taxon>
        <taxon>Bacilli</taxon>
        <taxon>Bacillales</taxon>
        <taxon>Staphylococcaceae</taxon>
        <taxon>Salinicoccus</taxon>
    </lineage>
</organism>
<evidence type="ECO:0000256" key="5">
    <source>
        <dbReference type="ARBA" id="ARBA00022723"/>
    </source>
</evidence>
<dbReference type="InterPro" id="IPR032828">
    <property type="entry name" value="PolyA_RNA-bd"/>
</dbReference>
<evidence type="ECO:0000256" key="7">
    <source>
        <dbReference type="ARBA" id="ARBA00022842"/>
    </source>
</evidence>
<dbReference type="AlphaFoldDB" id="A0A0C2HE57"/>
<dbReference type="EMBL" id="JXII01000001">
    <property type="protein sequence ID" value="KIH71960.1"/>
    <property type="molecule type" value="Genomic_DNA"/>
</dbReference>
<evidence type="ECO:0000313" key="14">
    <source>
        <dbReference type="EMBL" id="MDB0579108.1"/>
    </source>
</evidence>
<dbReference type="Gene3D" id="3.30.460.10">
    <property type="entry name" value="Beta Polymerase, domain 2"/>
    <property type="match status" value="1"/>
</dbReference>
<dbReference type="GO" id="GO:0004810">
    <property type="term" value="F:CCA tRNA nucleotidyltransferase activity"/>
    <property type="evidence" value="ECO:0007669"/>
    <property type="project" value="UniProtKB-EC"/>
</dbReference>
<feature type="domain" description="CCA-adding enzyme C-terminal" evidence="12">
    <location>
        <begin position="258"/>
        <end position="388"/>
    </location>
</feature>
<gene>
    <name evidence="14" type="ORF">F7P68_0000965</name>
    <name evidence="13" type="ORF">SN16_00955</name>
</gene>
<keyword evidence="16" id="KW-1185">Reference proteome</keyword>
<evidence type="ECO:0000256" key="2">
    <source>
        <dbReference type="ARBA" id="ARBA00022679"/>
    </source>
</evidence>
<evidence type="ECO:0000259" key="11">
    <source>
        <dbReference type="Pfam" id="PF12627"/>
    </source>
</evidence>
<evidence type="ECO:0000313" key="16">
    <source>
        <dbReference type="Proteomes" id="UP000527860"/>
    </source>
</evidence>
<dbReference type="PANTHER" id="PTHR46173">
    <property type="entry name" value="CCA TRNA NUCLEOTIDYLTRANSFERASE 1, MITOCHONDRIAL"/>
    <property type="match status" value="1"/>
</dbReference>
<dbReference type="NCBIfam" id="NF009814">
    <property type="entry name" value="PRK13299.1"/>
    <property type="match status" value="1"/>
</dbReference>
<dbReference type="InterPro" id="IPR002646">
    <property type="entry name" value="PolA_pol_head_dom"/>
</dbReference>
<dbReference type="Proteomes" id="UP000031546">
    <property type="component" value="Unassembled WGS sequence"/>
</dbReference>
<evidence type="ECO:0000259" key="10">
    <source>
        <dbReference type="Pfam" id="PF01743"/>
    </source>
</evidence>
<dbReference type="EMBL" id="JABEVU030000001">
    <property type="protein sequence ID" value="MDB0579108.1"/>
    <property type="molecule type" value="Genomic_DNA"/>
</dbReference>
<evidence type="ECO:0000256" key="8">
    <source>
        <dbReference type="ARBA" id="ARBA00022884"/>
    </source>
</evidence>
<keyword evidence="6" id="KW-0547">Nucleotide-binding</keyword>
<dbReference type="Pfam" id="PF12627">
    <property type="entry name" value="PolyA_pol_RNAbd"/>
    <property type="match status" value="1"/>
</dbReference>
<keyword evidence="8 9" id="KW-0694">RNA-binding</keyword>
<keyword evidence="2 9" id="KW-0808">Transferase</keyword>
<dbReference type="CDD" id="cd05398">
    <property type="entry name" value="NT_ClassII-CCAase"/>
    <property type="match status" value="1"/>
</dbReference>
<dbReference type="OrthoDB" id="9805698at2"/>
<dbReference type="SUPFAM" id="SSF81891">
    <property type="entry name" value="Poly A polymerase C-terminal region-like"/>
    <property type="match status" value="1"/>
</dbReference>
<accession>A0A0C2HE57</accession>
<comment type="similarity">
    <text evidence="9">Belongs to the tRNA nucleotidyltransferase/poly(A) polymerase family.</text>
</comment>
<dbReference type="GO" id="GO:0046872">
    <property type="term" value="F:metal ion binding"/>
    <property type="evidence" value="ECO:0007669"/>
    <property type="project" value="UniProtKB-KW"/>
</dbReference>
<name>A0A0C2HE57_9STAP</name>
<evidence type="ECO:0000256" key="3">
    <source>
        <dbReference type="ARBA" id="ARBA00022694"/>
    </source>
</evidence>
<dbReference type="RefSeq" id="WP_040104733.1">
    <property type="nucleotide sequence ID" value="NZ_JABEVU030000001.1"/>
</dbReference>
<proteinExistence type="inferred from homology"/>
<evidence type="ECO:0000256" key="6">
    <source>
        <dbReference type="ARBA" id="ARBA00022741"/>
    </source>
</evidence>
<sequence length="404" mass="46232">MHELFLIGNRILGTLETYGYKGYFVGGCVRDHHMQRAINDVDITTDALPDDIERIFERTVDVGKEHGTIIVLIDDIPFEVTTFRTESGYSDFRRPDQVSFTNQLNSDLERRDFTMNAMAMDENFEILDPYGGMKDIEEQVIRTVGCPEERFNEDALRMLRAARFAAHLEFHVAPETENAMAAHAQNLEFVAVERCVVELDKLYRGAGVKAAKALMVKTRLKAHLAFLENIGDEDFLDTDVRSLENEIALQMWRNPGLEPHLHELKLSNDMKREIKDTTRLIGMLHRPSTIKEVAYGHDMKILKNASEIVELNTFTESKEKKDLLKSAIELKPQLPISDISDINLDGNMLMQLFNARGGRWIRKVFSAVEEKILDGSLKNDTKIIMEWVEAHVEYEAGDIEITEE</sequence>
<dbReference type="STRING" id="45670.SN16_00955"/>
<feature type="domain" description="tRNA nucleotidyltransferase/poly(A) polymerase RNA and SrmB- binding" evidence="11">
    <location>
        <begin position="170"/>
        <end position="224"/>
    </location>
</feature>
<keyword evidence="7" id="KW-0460">Magnesium</keyword>
<reference evidence="14" key="3">
    <citation type="submission" date="2022-12" db="EMBL/GenBank/DDBJ databases">
        <title>Genome analysis and biological profiling of marine Salinicoccus roseus MOSEL-ME25.</title>
        <authorList>
            <person name="Mirza F.T."/>
            <person name="Xie Y."/>
            <person name="Shinwari Z.K."/>
        </authorList>
    </citation>
    <scope>NUCLEOTIDE SEQUENCE</scope>
    <source>
        <strain evidence="14">MOSEL-ME25</strain>
    </source>
</reference>
<dbReference type="GO" id="GO:0008033">
    <property type="term" value="P:tRNA processing"/>
    <property type="evidence" value="ECO:0007669"/>
    <property type="project" value="UniProtKB-KW"/>
</dbReference>
<reference evidence="13 15" key="1">
    <citation type="submission" date="2015-01" db="EMBL/GenBank/DDBJ databases">
        <title>Genome sequences of high lactate-tolerant strain Salinicoccus roseus W12 with industrial interest.</title>
        <authorList>
            <person name="Wang H."/>
            <person name="Yu B."/>
        </authorList>
    </citation>
    <scope>NUCLEOTIDE SEQUENCE [LARGE SCALE GENOMIC DNA]</scope>
    <source>
        <strain evidence="13 15">W12</strain>
    </source>
</reference>